<comment type="caution">
    <text evidence="1">The sequence shown here is derived from an EMBL/GenBank/DDBJ whole genome shotgun (WGS) entry which is preliminary data.</text>
</comment>
<keyword evidence="2" id="KW-1185">Reference proteome</keyword>
<dbReference type="OMA" id="NIRWSPF"/>
<accession>A0AA38GHM6</accession>
<dbReference type="PANTHER" id="PTHR48475:SF1">
    <property type="entry name" value="RNASE H TYPE-1 DOMAIN-CONTAINING PROTEIN"/>
    <property type="match status" value="1"/>
</dbReference>
<evidence type="ECO:0000313" key="2">
    <source>
        <dbReference type="Proteomes" id="UP000824469"/>
    </source>
</evidence>
<dbReference type="AlphaFoldDB" id="A0AA38GHM6"/>
<organism evidence="1 2">
    <name type="scientific">Taxus chinensis</name>
    <name type="common">Chinese yew</name>
    <name type="synonym">Taxus wallichiana var. chinensis</name>
    <dbReference type="NCBI Taxonomy" id="29808"/>
    <lineage>
        <taxon>Eukaryota</taxon>
        <taxon>Viridiplantae</taxon>
        <taxon>Streptophyta</taxon>
        <taxon>Embryophyta</taxon>
        <taxon>Tracheophyta</taxon>
        <taxon>Spermatophyta</taxon>
        <taxon>Pinopsida</taxon>
        <taxon>Pinidae</taxon>
        <taxon>Conifers II</taxon>
        <taxon>Cupressales</taxon>
        <taxon>Taxaceae</taxon>
        <taxon>Taxus</taxon>
    </lineage>
</organism>
<dbReference type="Proteomes" id="UP000824469">
    <property type="component" value="Unassembled WGS sequence"/>
</dbReference>
<evidence type="ECO:0000313" key="1">
    <source>
        <dbReference type="EMBL" id="KAH9323251.1"/>
    </source>
</evidence>
<proteinExistence type="predicted"/>
<feature type="non-terminal residue" evidence="1">
    <location>
        <position position="1"/>
    </location>
</feature>
<dbReference type="EMBL" id="JAHRHJ020000003">
    <property type="protein sequence ID" value="KAH9323251.1"/>
    <property type="molecule type" value="Genomic_DNA"/>
</dbReference>
<sequence length="168" mass="20164">VHKWDKRIHAALWAYRATSKLVTGYSPFQLAYGIDPVLPIEFDIPTVRVMKNERMDESDSVKERLVHLHLLEEMREIAKDTSHKKKMKHKEYFDQNIRWSPFHVNDLVLVYDSRYKKRRQRKFLPKWMGPYKIVAVHENGTYRMEELDGTPITKWVNHDKLKSFQAPE</sequence>
<reference evidence="1 2" key="1">
    <citation type="journal article" date="2021" name="Nat. Plants">
        <title>The Taxus genome provides insights into paclitaxel biosynthesis.</title>
        <authorList>
            <person name="Xiong X."/>
            <person name="Gou J."/>
            <person name="Liao Q."/>
            <person name="Li Y."/>
            <person name="Zhou Q."/>
            <person name="Bi G."/>
            <person name="Li C."/>
            <person name="Du R."/>
            <person name="Wang X."/>
            <person name="Sun T."/>
            <person name="Guo L."/>
            <person name="Liang H."/>
            <person name="Lu P."/>
            <person name="Wu Y."/>
            <person name="Zhang Z."/>
            <person name="Ro D.K."/>
            <person name="Shang Y."/>
            <person name="Huang S."/>
            <person name="Yan J."/>
        </authorList>
    </citation>
    <scope>NUCLEOTIDE SEQUENCE [LARGE SCALE GENOMIC DNA]</scope>
    <source>
        <strain evidence="1">Ta-2019</strain>
    </source>
</reference>
<protein>
    <submittedName>
        <fullName evidence="1">Uncharacterized protein</fullName>
    </submittedName>
</protein>
<dbReference type="GO" id="GO:0003676">
    <property type="term" value="F:nucleic acid binding"/>
    <property type="evidence" value="ECO:0007669"/>
    <property type="project" value="InterPro"/>
</dbReference>
<name>A0AA38GHM6_TAXCH</name>
<dbReference type="PANTHER" id="PTHR48475">
    <property type="entry name" value="RIBONUCLEASE H"/>
    <property type="match status" value="1"/>
</dbReference>
<gene>
    <name evidence="1" type="ORF">KI387_017890</name>
</gene>
<dbReference type="Gene3D" id="3.30.420.10">
    <property type="entry name" value="Ribonuclease H-like superfamily/Ribonuclease H"/>
    <property type="match status" value="1"/>
</dbReference>
<dbReference type="InterPro" id="IPR036397">
    <property type="entry name" value="RNaseH_sf"/>
</dbReference>